<proteinExistence type="predicted"/>
<dbReference type="HOGENOM" id="CLU_206259_0_0_2"/>
<keyword evidence="3" id="KW-1185">Reference proteome</keyword>
<sequence>MARNFIRMFCVNNVNMAQVPTTNSTARQRVQKSRNNLLFGVHLFMLGSFVSLVGYLGMMCHHMLH</sequence>
<protein>
    <submittedName>
        <fullName evidence="2">Uncharacterized protein</fullName>
    </submittedName>
</protein>
<dbReference type="AlphaFoldDB" id="A0A075MXL7"/>
<keyword evidence="1" id="KW-1133">Transmembrane helix</keyword>
<accession>A0A075MXL7</accession>
<feature type="transmembrane region" description="Helical" evidence="1">
    <location>
        <begin position="37"/>
        <end position="58"/>
    </location>
</feature>
<gene>
    <name evidence="2" type="ORF">NTE_01986</name>
</gene>
<dbReference type="Proteomes" id="UP000028194">
    <property type="component" value="Chromosome"/>
</dbReference>
<keyword evidence="1" id="KW-0472">Membrane</keyword>
<dbReference type="STRING" id="1459636.NTE_01986"/>
<reference evidence="2 3" key="1">
    <citation type="journal article" date="2014" name="PLoS ONE">
        <title>Genome Sequence of Candidatus Nitrososphaera evergladensis from Group I.1b Enriched from Everglades Soil Reveals Novel Genomic Features of the Ammonia-Oxidizing Archaea.</title>
        <authorList>
            <person name="Zhalnina K.V."/>
            <person name="Dias R."/>
            <person name="Leonard M.T."/>
            <person name="Dorr de Quadros P."/>
            <person name="Camargo F.A."/>
            <person name="Drew J.C."/>
            <person name="Farmerie W.G."/>
            <person name="Daroub S.H."/>
            <person name="Triplett E.W."/>
        </authorList>
    </citation>
    <scope>NUCLEOTIDE SEQUENCE [LARGE SCALE GENOMIC DNA]</scope>
    <source>
        <strain evidence="2 3">SR1</strain>
    </source>
</reference>
<dbReference type="EMBL" id="CP007174">
    <property type="protein sequence ID" value="AIF84044.1"/>
    <property type="molecule type" value="Genomic_DNA"/>
</dbReference>
<evidence type="ECO:0000313" key="3">
    <source>
        <dbReference type="Proteomes" id="UP000028194"/>
    </source>
</evidence>
<dbReference type="KEGG" id="nev:NTE_01986"/>
<keyword evidence="1" id="KW-0812">Transmembrane</keyword>
<evidence type="ECO:0000256" key="1">
    <source>
        <dbReference type="SAM" id="Phobius"/>
    </source>
</evidence>
<name>A0A075MXL7_9ARCH</name>
<evidence type="ECO:0000313" key="2">
    <source>
        <dbReference type="EMBL" id="AIF84044.1"/>
    </source>
</evidence>
<organism evidence="2 3">
    <name type="scientific">Candidatus Nitrososphaera evergladensis SR1</name>
    <dbReference type="NCBI Taxonomy" id="1459636"/>
    <lineage>
        <taxon>Archaea</taxon>
        <taxon>Nitrososphaerota</taxon>
        <taxon>Nitrososphaeria</taxon>
        <taxon>Nitrososphaerales</taxon>
        <taxon>Nitrososphaeraceae</taxon>
        <taxon>Nitrososphaera</taxon>
    </lineage>
</organism>